<dbReference type="EC" id="2.3.1.-" evidence="2"/>
<name>A0ABU2KM11_9FLAO</name>
<feature type="domain" description="BioF2-like acetyltransferase" evidence="1">
    <location>
        <begin position="181"/>
        <end position="323"/>
    </location>
</feature>
<dbReference type="Pfam" id="PF13480">
    <property type="entry name" value="Acetyltransf_6"/>
    <property type="match status" value="1"/>
</dbReference>
<dbReference type="RefSeq" id="WP_311402690.1">
    <property type="nucleotide sequence ID" value="NZ_JAVRBG010000018.1"/>
</dbReference>
<keyword evidence="3" id="KW-1185">Reference proteome</keyword>
<gene>
    <name evidence="2" type="ORF">RLT85_14105</name>
</gene>
<dbReference type="GO" id="GO:0016746">
    <property type="term" value="F:acyltransferase activity"/>
    <property type="evidence" value="ECO:0007669"/>
    <property type="project" value="UniProtKB-KW"/>
</dbReference>
<organism evidence="2 3">
    <name type="scientific">Mesonia ostreae</name>
    <dbReference type="NCBI Taxonomy" id="861110"/>
    <lineage>
        <taxon>Bacteria</taxon>
        <taxon>Pseudomonadati</taxon>
        <taxon>Bacteroidota</taxon>
        <taxon>Flavobacteriia</taxon>
        <taxon>Flavobacteriales</taxon>
        <taxon>Flavobacteriaceae</taxon>
        <taxon>Mesonia</taxon>
    </lineage>
</organism>
<dbReference type="Proteomes" id="UP001182991">
    <property type="component" value="Unassembled WGS sequence"/>
</dbReference>
<evidence type="ECO:0000313" key="3">
    <source>
        <dbReference type="Proteomes" id="UP001182991"/>
    </source>
</evidence>
<dbReference type="EMBL" id="JAVRBG010000018">
    <property type="protein sequence ID" value="MDT0295762.1"/>
    <property type="molecule type" value="Genomic_DNA"/>
</dbReference>
<evidence type="ECO:0000259" key="1">
    <source>
        <dbReference type="Pfam" id="PF13480"/>
    </source>
</evidence>
<keyword evidence="2" id="KW-0012">Acyltransferase</keyword>
<keyword evidence="2" id="KW-0808">Transferase</keyword>
<dbReference type="InterPro" id="IPR016181">
    <property type="entry name" value="Acyl_CoA_acyltransferase"/>
</dbReference>
<dbReference type="InterPro" id="IPR038740">
    <property type="entry name" value="BioF2-like_GNAT_dom"/>
</dbReference>
<dbReference type="Gene3D" id="3.40.630.30">
    <property type="match status" value="1"/>
</dbReference>
<accession>A0ABU2KM11</accession>
<dbReference type="SUPFAM" id="SSF55729">
    <property type="entry name" value="Acyl-CoA N-acyltransferases (Nat)"/>
    <property type="match status" value="1"/>
</dbReference>
<evidence type="ECO:0000313" key="2">
    <source>
        <dbReference type="EMBL" id="MDT0295762.1"/>
    </source>
</evidence>
<proteinExistence type="predicted"/>
<protein>
    <submittedName>
        <fullName evidence="2">GNAT family N-acetyltransferase</fullName>
        <ecNumber evidence="2">2.3.1.-</ecNumber>
    </submittedName>
</protein>
<sequence>MQLTLKKITQPNQEFWQSFDQLVNKTCGFTVHLNSIWLTNYIKYYFEETQSTWILAAYNQDELVGCLPLQAEEKRATRFYNFTELRILGFGPTDFFDIPVAEENRQEILSHLVAFLKNDSTWDKLMMTELPETSPNLKCLIEALRKEKLEFELDEPNGFVYTATKGDWEDFLTTEFDPKNKDLAKSERRVAKKGYELKFSSYRENVYPELLKNIDLYAQRRESLGQFNKYETDNLKKFLQNIIEAYEAKKMVELTVLEADGETWAFQLDWICNKTRYHWNHAYNEDYKRYSPGKLILKEVMRSSFYDPNIDYCNHMRGLSSYKDKFTDEKQMLIRIRIENSFSKKVKLTRLISKTLKAVKK</sequence>
<comment type="caution">
    <text evidence="2">The sequence shown here is derived from an EMBL/GenBank/DDBJ whole genome shotgun (WGS) entry which is preliminary data.</text>
</comment>
<reference evidence="3" key="1">
    <citation type="submission" date="2023-07" db="EMBL/GenBank/DDBJ databases">
        <title>Isolating and identifying novel microbial strains from the Mariana Trench.</title>
        <authorList>
            <person name="Fu H."/>
        </authorList>
    </citation>
    <scope>NUCLEOTIDE SEQUENCE [LARGE SCALE GENOMIC DNA]</scope>
    <source>
        <strain evidence="3">T-y2</strain>
    </source>
</reference>